<gene>
    <name evidence="1" type="ORF">CRM22_001863</name>
</gene>
<keyword evidence="2" id="KW-1185">Reference proteome</keyword>
<accession>A0A4S2M8W3</accession>
<feature type="non-terminal residue" evidence="1">
    <location>
        <position position="1"/>
    </location>
</feature>
<reference evidence="1 2" key="1">
    <citation type="journal article" date="2019" name="BMC Genomics">
        <title>New insights from Opisthorchis felineus genome: update on genomics of the epidemiologically important liver flukes.</title>
        <authorList>
            <person name="Ershov N.I."/>
            <person name="Mordvinov V.A."/>
            <person name="Prokhortchouk E.B."/>
            <person name="Pakharukova M.Y."/>
            <person name="Gunbin K.V."/>
            <person name="Ustyantsev K."/>
            <person name="Genaev M.A."/>
            <person name="Blinov A.G."/>
            <person name="Mazur A."/>
            <person name="Boulygina E."/>
            <person name="Tsygankova S."/>
            <person name="Khrameeva E."/>
            <person name="Chekanov N."/>
            <person name="Fan G."/>
            <person name="Xiao A."/>
            <person name="Zhang H."/>
            <person name="Xu X."/>
            <person name="Yang H."/>
            <person name="Solovyev V."/>
            <person name="Lee S.M."/>
            <person name="Liu X."/>
            <person name="Afonnikov D.A."/>
            <person name="Skryabin K.G."/>
        </authorList>
    </citation>
    <scope>NUCLEOTIDE SEQUENCE [LARGE SCALE GENOMIC DNA]</scope>
    <source>
        <strain evidence="1">AK-0245</strain>
        <tissue evidence="1">Whole organism</tissue>
    </source>
</reference>
<evidence type="ECO:0000313" key="2">
    <source>
        <dbReference type="Proteomes" id="UP000308267"/>
    </source>
</evidence>
<name>A0A4S2M8W3_OPIFE</name>
<dbReference type="AlphaFoldDB" id="A0A4S2M8W3"/>
<proteinExistence type="predicted"/>
<evidence type="ECO:0000313" key="1">
    <source>
        <dbReference type="EMBL" id="TGZ72806.1"/>
    </source>
</evidence>
<protein>
    <submittedName>
        <fullName evidence="1">Uncharacterized protein</fullName>
    </submittedName>
</protein>
<organism evidence="1 2">
    <name type="scientific">Opisthorchis felineus</name>
    <dbReference type="NCBI Taxonomy" id="147828"/>
    <lineage>
        <taxon>Eukaryota</taxon>
        <taxon>Metazoa</taxon>
        <taxon>Spiralia</taxon>
        <taxon>Lophotrochozoa</taxon>
        <taxon>Platyhelminthes</taxon>
        <taxon>Trematoda</taxon>
        <taxon>Digenea</taxon>
        <taxon>Opisthorchiida</taxon>
        <taxon>Opisthorchiata</taxon>
        <taxon>Opisthorchiidae</taxon>
        <taxon>Opisthorchis</taxon>
    </lineage>
</organism>
<sequence>SQIRILYDIAQHKAASKHPAKPTGPKAICHLLGMHKVEKRHTEKTDMVIARLIHMGMKWIAPNSIMAAFLEQMEQLFKTVDPLLDTVSTVPGSETT</sequence>
<dbReference type="Proteomes" id="UP000308267">
    <property type="component" value="Unassembled WGS sequence"/>
</dbReference>
<dbReference type="EMBL" id="SJOL01003304">
    <property type="protein sequence ID" value="TGZ72806.1"/>
    <property type="molecule type" value="Genomic_DNA"/>
</dbReference>
<comment type="caution">
    <text evidence="1">The sequence shown here is derived from an EMBL/GenBank/DDBJ whole genome shotgun (WGS) entry which is preliminary data.</text>
</comment>